<feature type="compositionally biased region" description="Polar residues" evidence="1">
    <location>
        <begin position="220"/>
        <end position="231"/>
    </location>
</feature>
<dbReference type="PATRIC" id="fig|1461584.3.peg.2981"/>
<evidence type="ECO:0000313" key="2">
    <source>
        <dbReference type="EMBL" id="CEA09633.1"/>
    </source>
</evidence>
<name>A0A078MR17_9MICC</name>
<organism evidence="2">
    <name type="scientific">Arthrobacter saudimassiliensis</name>
    <dbReference type="NCBI Taxonomy" id="1461584"/>
    <lineage>
        <taxon>Bacteria</taxon>
        <taxon>Bacillati</taxon>
        <taxon>Actinomycetota</taxon>
        <taxon>Actinomycetes</taxon>
        <taxon>Micrococcales</taxon>
        <taxon>Micrococcaceae</taxon>
        <taxon>Arthrobacter</taxon>
    </lineage>
</organism>
<protein>
    <recommendedName>
        <fullName evidence="3">Gluconate 2-dehydrogenase subunit 3</fullName>
    </recommendedName>
</protein>
<evidence type="ECO:0000256" key="1">
    <source>
        <dbReference type="SAM" id="MobiDB-lite"/>
    </source>
</evidence>
<evidence type="ECO:0008006" key="3">
    <source>
        <dbReference type="Google" id="ProtNLM"/>
    </source>
</evidence>
<feature type="region of interest" description="Disordered" evidence="1">
    <location>
        <begin position="150"/>
        <end position="231"/>
    </location>
</feature>
<feature type="compositionally biased region" description="Low complexity" evidence="1">
    <location>
        <begin position="187"/>
        <end position="207"/>
    </location>
</feature>
<sequence>MTYPAKYPTLNQTTLTPEARRILERIVRVAFPHPNFPDSAYERLADRIVTEAEGSTWFRVVLTQGLIALGAESEEPFLDLPEERALAVLRRVADLEFFGFIRRTAVLNLYDDPEVWQVLGYEGESFSKGGYLHRGFNDLAWLPSPRVEEYDGEPVPDVGPLPYAVDTPGSRPLRVRENAPQRDDAAGSKAAAAAGPAPESGTTAEAGGLRGGGDAVGGPSTPTASTEGGSK</sequence>
<gene>
    <name evidence="2" type="ORF">BN1051_03005</name>
</gene>
<dbReference type="EMBL" id="LN483072">
    <property type="protein sequence ID" value="CEA09633.1"/>
    <property type="molecule type" value="Genomic_DNA"/>
</dbReference>
<reference evidence="2" key="1">
    <citation type="submission" date="2014-07" db="EMBL/GenBank/DDBJ databases">
        <authorList>
            <person name="Urmite Genomes Urmite Genomes"/>
        </authorList>
    </citation>
    <scope>NUCLEOTIDE SEQUENCE</scope>
    <source>
        <strain evidence="2">11W110_air</strain>
    </source>
</reference>
<accession>A0A078MR17</accession>
<proteinExistence type="predicted"/>
<dbReference type="AlphaFoldDB" id="A0A078MR17"/>
<feature type="compositionally biased region" description="Basic and acidic residues" evidence="1">
    <location>
        <begin position="174"/>
        <end position="186"/>
    </location>
</feature>